<evidence type="ECO:0000256" key="3">
    <source>
        <dbReference type="ARBA" id="ARBA00023054"/>
    </source>
</evidence>
<keyword evidence="9" id="KW-1185">Reference proteome</keyword>
<accession>A0AAN6P4L0</accession>
<comment type="similarity">
    <text evidence="4">Belongs to the WD repeat MDV1/CAF4 family.</text>
</comment>
<dbReference type="SMART" id="SM00320">
    <property type="entry name" value="WD40"/>
    <property type="match status" value="1"/>
</dbReference>
<reference evidence="9" key="1">
    <citation type="journal article" date="2023" name="Mol. Phylogenet. Evol.">
        <title>Genome-scale phylogeny and comparative genomics of the fungal order Sordariales.</title>
        <authorList>
            <person name="Hensen N."/>
            <person name="Bonometti L."/>
            <person name="Westerberg I."/>
            <person name="Brannstrom I.O."/>
            <person name="Guillou S."/>
            <person name="Cros-Aarteil S."/>
            <person name="Calhoun S."/>
            <person name="Haridas S."/>
            <person name="Kuo A."/>
            <person name="Mondo S."/>
            <person name="Pangilinan J."/>
            <person name="Riley R."/>
            <person name="LaButti K."/>
            <person name="Andreopoulos B."/>
            <person name="Lipzen A."/>
            <person name="Chen C."/>
            <person name="Yan M."/>
            <person name="Daum C."/>
            <person name="Ng V."/>
            <person name="Clum A."/>
            <person name="Steindorff A."/>
            <person name="Ohm R.A."/>
            <person name="Martin F."/>
            <person name="Silar P."/>
            <person name="Natvig D.O."/>
            <person name="Lalanne C."/>
            <person name="Gautier V."/>
            <person name="Ament-Velasquez S.L."/>
            <person name="Kruys A."/>
            <person name="Hutchinson M.I."/>
            <person name="Powell A.J."/>
            <person name="Barry K."/>
            <person name="Miller A.N."/>
            <person name="Grigoriev I.V."/>
            <person name="Debuchy R."/>
            <person name="Gladieux P."/>
            <person name="Hiltunen Thoren M."/>
            <person name="Johannesson H."/>
        </authorList>
    </citation>
    <scope>NUCLEOTIDE SEQUENCE [LARGE SCALE GENOMIC DNA]</scope>
    <source>
        <strain evidence="9">CBS 284.82</strain>
    </source>
</reference>
<dbReference type="EMBL" id="MU854758">
    <property type="protein sequence ID" value="KAK4031569.1"/>
    <property type="molecule type" value="Genomic_DNA"/>
</dbReference>
<evidence type="ECO:0000256" key="2">
    <source>
        <dbReference type="ARBA" id="ARBA00022737"/>
    </source>
</evidence>
<sequence length="176" mass="19742">MASTSKEARIYGLFLIVVKGTVNLIHQSAKDYLDENYKFRLQLARPAQGYSEIVRRSTDTMSLILRYNIYNLDLGFKPENITPSDLDPLAPIHHWVNIDTATGVYRQTFKGHYKSVSIVVFSPDGKTLDIATGVHQQTLEGYSDSITIVIFSLDSKTLISPSDDKTVRLWDTATGV</sequence>
<comment type="caution">
    <text evidence="8">The sequence shown here is derived from an EMBL/GenBank/DDBJ whole genome shotgun (WGS) entry which is preliminary data.</text>
</comment>
<evidence type="ECO:0000256" key="1">
    <source>
        <dbReference type="ARBA" id="ARBA00022574"/>
    </source>
</evidence>
<organism evidence="8 9">
    <name type="scientific">Parachaetomium inaequale</name>
    <dbReference type="NCBI Taxonomy" id="2588326"/>
    <lineage>
        <taxon>Eukaryota</taxon>
        <taxon>Fungi</taxon>
        <taxon>Dikarya</taxon>
        <taxon>Ascomycota</taxon>
        <taxon>Pezizomycotina</taxon>
        <taxon>Sordariomycetes</taxon>
        <taxon>Sordariomycetidae</taxon>
        <taxon>Sordariales</taxon>
        <taxon>Chaetomiaceae</taxon>
        <taxon>Parachaetomium</taxon>
    </lineage>
</organism>
<dbReference type="PANTHER" id="PTHR22847:SF637">
    <property type="entry name" value="WD REPEAT DOMAIN 5B"/>
    <property type="match status" value="1"/>
</dbReference>
<dbReference type="Pfam" id="PF00400">
    <property type="entry name" value="WD40"/>
    <property type="match status" value="2"/>
</dbReference>
<dbReference type="InterPro" id="IPR015943">
    <property type="entry name" value="WD40/YVTN_repeat-like_dom_sf"/>
</dbReference>
<keyword evidence="3" id="KW-0175">Coiled coil</keyword>
<dbReference type="Gene3D" id="2.130.10.10">
    <property type="entry name" value="YVTN repeat-like/Quinoprotein amine dehydrogenase"/>
    <property type="match status" value="1"/>
</dbReference>
<gene>
    <name evidence="8" type="ORF">C8A01DRAFT_51395</name>
</gene>
<dbReference type="PROSITE" id="PS50294">
    <property type="entry name" value="WD_REPEATS_REGION"/>
    <property type="match status" value="1"/>
</dbReference>
<dbReference type="PROSITE" id="PS50082">
    <property type="entry name" value="WD_REPEATS_2"/>
    <property type="match status" value="1"/>
</dbReference>
<dbReference type="Proteomes" id="UP001303115">
    <property type="component" value="Unassembled WGS sequence"/>
</dbReference>
<dbReference type="GO" id="GO:1990234">
    <property type="term" value="C:transferase complex"/>
    <property type="evidence" value="ECO:0007669"/>
    <property type="project" value="UniProtKB-ARBA"/>
</dbReference>
<name>A0AAN6P4L0_9PEZI</name>
<evidence type="ECO:0000256" key="5">
    <source>
        <dbReference type="ARBA" id="ARBA00039789"/>
    </source>
</evidence>
<dbReference type="InterPro" id="IPR036322">
    <property type="entry name" value="WD40_repeat_dom_sf"/>
</dbReference>
<dbReference type="SUPFAM" id="SSF50978">
    <property type="entry name" value="WD40 repeat-like"/>
    <property type="match status" value="1"/>
</dbReference>
<keyword evidence="1 7" id="KW-0853">WD repeat</keyword>
<evidence type="ECO:0000313" key="8">
    <source>
        <dbReference type="EMBL" id="KAK4031569.1"/>
    </source>
</evidence>
<dbReference type="AlphaFoldDB" id="A0AAN6P4L0"/>
<evidence type="ECO:0000256" key="4">
    <source>
        <dbReference type="ARBA" id="ARBA00038415"/>
    </source>
</evidence>
<evidence type="ECO:0000313" key="9">
    <source>
        <dbReference type="Proteomes" id="UP001303115"/>
    </source>
</evidence>
<evidence type="ECO:0000256" key="7">
    <source>
        <dbReference type="PROSITE-ProRule" id="PRU00221"/>
    </source>
</evidence>
<evidence type="ECO:0000256" key="6">
    <source>
        <dbReference type="ARBA" id="ARBA00043913"/>
    </source>
</evidence>
<protein>
    <recommendedName>
        <fullName evidence="5">Mitochondrial division protein 1</fullName>
    </recommendedName>
</protein>
<dbReference type="PANTHER" id="PTHR22847">
    <property type="entry name" value="WD40 REPEAT PROTEIN"/>
    <property type="match status" value="1"/>
</dbReference>
<keyword evidence="2" id="KW-0677">Repeat</keyword>
<feature type="repeat" description="WD" evidence="7">
    <location>
        <begin position="139"/>
        <end position="176"/>
    </location>
</feature>
<comment type="function">
    <text evidence="6">Involved in mitochondrial fission. Acts as an adapter protein required to form mitochondrial fission complexes. Formation of these complexes is required to promote constriction and fission of the mitochondrial compartment at a late step in mitochondrial division.</text>
</comment>
<proteinExistence type="inferred from homology"/>
<dbReference type="InterPro" id="IPR001680">
    <property type="entry name" value="WD40_rpt"/>
</dbReference>